<evidence type="ECO:0000313" key="1">
    <source>
        <dbReference type="EMBL" id="KAK3324727.1"/>
    </source>
</evidence>
<accession>A0AAE0IGR6</accession>
<dbReference type="AlphaFoldDB" id="A0AAE0IGR6"/>
<name>A0AAE0IGR6_9PEZI</name>
<dbReference type="Proteomes" id="UP001286456">
    <property type="component" value="Unassembled WGS sequence"/>
</dbReference>
<sequence>MADCSGDSGVSGCGLVQGTRQFLSIHGPGRRRREWGSLSEVAWEVDEDKLTNNGGHIDETTGASCSEPLQPLDSSLGWWAHWAWHGVGRSRGGCQTHQKGRNSGVQRPCSKCICSPDSVCGGRELARKSCKSYQGRYQRTAPQGTTHPQHQSQSPVKQRAVAIGTTISTITPDSPHLSILSFACTHSCTPAPPTISAPTAFLLWPAPNPILVESRARAQLDYPVPSDSVHTAVVEQIITRAAARLEGGRFQVSQSPSSKPSTHPTFTFPVATLLPHSDALLAAFLMHMAMHTLSGGPNT</sequence>
<proteinExistence type="predicted"/>
<reference evidence="1" key="2">
    <citation type="submission" date="2023-06" db="EMBL/GenBank/DDBJ databases">
        <authorList>
            <consortium name="Lawrence Berkeley National Laboratory"/>
            <person name="Haridas S."/>
            <person name="Hensen N."/>
            <person name="Bonometti L."/>
            <person name="Westerberg I."/>
            <person name="Brannstrom I.O."/>
            <person name="Guillou S."/>
            <person name="Cros-Aarteil S."/>
            <person name="Calhoun S."/>
            <person name="Kuo A."/>
            <person name="Mondo S."/>
            <person name="Pangilinan J."/>
            <person name="Riley R."/>
            <person name="Labutti K."/>
            <person name="Andreopoulos B."/>
            <person name="Lipzen A."/>
            <person name="Chen C."/>
            <person name="Yanf M."/>
            <person name="Daum C."/>
            <person name="Ng V."/>
            <person name="Clum A."/>
            <person name="Steindorff A."/>
            <person name="Ohm R."/>
            <person name="Martin F."/>
            <person name="Silar P."/>
            <person name="Natvig D."/>
            <person name="Lalanne C."/>
            <person name="Gautier V."/>
            <person name="Ament-Velasquez S.L."/>
            <person name="Kruys A."/>
            <person name="Hutchinson M.I."/>
            <person name="Powell A.J."/>
            <person name="Barry K."/>
            <person name="Miller A.N."/>
            <person name="Grigoriev I.V."/>
            <person name="Debuchy R."/>
            <person name="Gladieux P."/>
            <person name="Thoren M.H."/>
            <person name="Johannesson H."/>
        </authorList>
    </citation>
    <scope>NUCLEOTIDE SEQUENCE</scope>
    <source>
        <strain evidence="1">SMH4131-1</strain>
    </source>
</reference>
<evidence type="ECO:0000313" key="2">
    <source>
        <dbReference type="Proteomes" id="UP001286456"/>
    </source>
</evidence>
<dbReference type="EMBL" id="JAUEPO010000004">
    <property type="protein sequence ID" value="KAK3324727.1"/>
    <property type="molecule type" value="Genomic_DNA"/>
</dbReference>
<keyword evidence="2" id="KW-1185">Reference proteome</keyword>
<reference evidence="1" key="1">
    <citation type="journal article" date="2023" name="Mol. Phylogenet. Evol.">
        <title>Genome-scale phylogeny and comparative genomics of the fungal order Sordariales.</title>
        <authorList>
            <person name="Hensen N."/>
            <person name="Bonometti L."/>
            <person name="Westerberg I."/>
            <person name="Brannstrom I.O."/>
            <person name="Guillou S."/>
            <person name="Cros-Aarteil S."/>
            <person name="Calhoun S."/>
            <person name="Haridas S."/>
            <person name="Kuo A."/>
            <person name="Mondo S."/>
            <person name="Pangilinan J."/>
            <person name="Riley R."/>
            <person name="LaButti K."/>
            <person name="Andreopoulos B."/>
            <person name="Lipzen A."/>
            <person name="Chen C."/>
            <person name="Yan M."/>
            <person name="Daum C."/>
            <person name="Ng V."/>
            <person name="Clum A."/>
            <person name="Steindorff A."/>
            <person name="Ohm R.A."/>
            <person name="Martin F."/>
            <person name="Silar P."/>
            <person name="Natvig D.O."/>
            <person name="Lalanne C."/>
            <person name="Gautier V."/>
            <person name="Ament-Velasquez S.L."/>
            <person name="Kruys A."/>
            <person name="Hutchinson M.I."/>
            <person name="Powell A.J."/>
            <person name="Barry K."/>
            <person name="Miller A.N."/>
            <person name="Grigoriev I.V."/>
            <person name="Debuchy R."/>
            <person name="Gladieux P."/>
            <person name="Hiltunen Thoren M."/>
            <person name="Johannesson H."/>
        </authorList>
    </citation>
    <scope>NUCLEOTIDE SEQUENCE</scope>
    <source>
        <strain evidence="1">SMH4131-1</strain>
    </source>
</reference>
<gene>
    <name evidence="1" type="ORF">B0T19DRAFT_237435</name>
</gene>
<comment type="caution">
    <text evidence="1">The sequence shown here is derived from an EMBL/GenBank/DDBJ whole genome shotgun (WGS) entry which is preliminary data.</text>
</comment>
<organism evidence="1 2">
    <name type="scientific">Cercophora scortea</name>
    <dbReference type="NCBI Taxonomy" id="314031"/>
    <lineage>
        <taxon>Eukaryota</taxon>
        <taxon>Fungi</taxon>
        <taxon>Dikarya</taxon>
        <taxon>Ascomycota</taxon>
        <taxon>Pezizomycotina</taxon>
        <taxon>Sordariomycetes</taxon>
        <taxon>Sordariomycetidae</taxon>
        <taxon>Sordariales</taxon>
        <taxon>Lasiosphaeriaceae</taxon>
        <taxon>Cercophora</taxon>
    </lineage>
</organism>
<protein>
    <submittedName>
        <fullName evidence="1">Uncharacterized protein</fullName>
    </submittedName>
</protein>